<evidence type="ECO:0000313" key="3">
    <source>
        <dbReference type="Proteomes" id="UP001569153"/>
    </source>
</evidence>
<name>A0ABV4MBI0_9VIBR</name>
<sequence>MNVTYVKVEGIWMYYYRGVDNNGDIVDFYLSEYRDENAARAFLKKAIATNGFL</sequence>
<organism evidence="2 3">
    <name type="scientific">Vibrio cortegadensis</name>
    <dbReference type="NCBI Taxonomy" id="1328770"/>
    <lineage>
        <taxon>Bacteria</taxon>
        <taxon>Pseudomonadati</taxon>
        <taxon>Pseudomonadota</taxon>
        <taxon>Gammaproteobacteria</taxon>
        <taxon>Vibrionales</taxon>
        <taxon>Vibrionaceae</taxon>
        <taxon>Vibrio</taxon>
    </lineage>
</organism>
<dbReference type="InterPro" id="IPR032874">
    <property type="entry name" value="DDE_dom"/>
</dbReference>
<comment type="caution">
    <text evidence="2">The sequence shown here is derived from an EMBL/GenBank/DDBJ whole genome shotgun (WGS) entry which is preliminary data.</text>
</comment>
<proteinExistence type="predicted"/>
<dbReference type="Proteomes" id="UP001569153">
    <property type="component" value="Unassembled WGS sequence"/>
</dbReference>
<reference evidence="2 3" key="1">
    <citation type="submission" date="2024-06" db="EMBL/GenBank/DDBJ databases">
        <authorList>
            <person name="Steensen K."/>
            <person name="Seneca J."/>
            <person name="Bartlau N."/>
            <person name="Yu A.X."/>
            <person name="Polz M.F."/>
        </authorList>
    </citation>
    <scope>NUCLEOTIDE SEQUENCE [LARGE SCALE GENOMIC DNA]</scope>
    <source>
        <strain evidence="2 3">FF146</strain>
    </source>
</reference>
<dbReference type="RefSeq" id="WP_371731117.1">
    <property type="nucleotide sequence ID" value="NZ_JBGOOT010000028.1"/>
</dbReference>
<dbReference type="Pfam" id="PF13610">
    <property type="entry name" value="DDE_Tnp_IS240"/>
    <property type="match status" value="1"/>
</dbReference>
<accession>A0ABV4MBI0</accession>
<keyword evidence="3" id="KW-1185">Reference proteome</keyword>
<evidence type="ECO:0000259" key="1">
    <source>
        <dbReference type="Pfam" id="PF13610"/>
    </source>
</evidence>
<feature type="domain" description="DDE" evidence="1">
    <location>
        <begin position="3"/>
        <end position="49"/>
    </location>
</feature>
<evidence type="ECO:0000313" key="2">
    <source>
        <dbReference type="EMBL" id="MEZ8196861.1"/>
    </source>
</evidence>
<gene>
    <name evidence="2" type="ORF">ACED38_18510</name>
</gene>
<protein>
    <submittedName>
        <fullName evidence="2">DDE-type integrase/transposase/recombinase</fullName>
    </submittedName>
</protein>
<dbReference type="EMBL" id="JBGOOT010000028">
    <property type="protein sequence ID" value="MEZ8196861.1"/>
    <property type="molecule type" value="Genomic_DNA"/>
</dbReference>